<dbReference type="PROSITE" id="PS51257">
    <property type="entry name" value="PROKAR_LIPOPROTEIN"/>
    <property type="match status" value="1"/>
</dbReference>
<gene>
    <name evidence="2" type="ORF">HCR03_11240</name>
</gene>
<feature type="signal peptide" evidence="1">
    <location>
        <begin position="1"/>
        <end position="19"/>
    </location>
</feature>
<evidence type="ECO:0008006" key="4">
    <source>
        <dbReference type="Google" id="ProtNLM"/>
    </source>
</evidence>
<name>A0A7G8T6U1_9FIRM</name>
<evidence type="ECO:0000313" key="2">
    <source>
        <dbReference type="EMBL" id="QNK39332.1"/>
    </source>
</evidence>
<dbReference type="Proteomes" id="UP000515909">
    <property type="component" value="Chromosome"/>
</dbReference>
<keyword evidence="1" id="KW-0732">Signal</keyword>
<organism evidence="2 3">
    <name type="scientific">Caproicibacter fermentans</name>
    <dbReference type="NCBI Taxonomy" id="2576756"/>
    <lineage>
        <taxon>Bacteria</taxon>
        <taxon>Bacillati</taxon>
        <taxon>Bacillota</taxon>
        <taxon>Clostridia</taxon>
        <taxon>Eubacteriales</taxon>
        <taxon>Acutalibacteraceae</taxon>
        <taxon>Caproicibacter</taxon>
    </lineage>
</organism>
<dbReference type="KEGG" id="cfem:HCR03_11240"/>
<dbReference type="AlphaFoldDB" id="A0A7G8T6U1"/>
<accession>A0A7G8T6U1</accession>
<dbReference type="EMBL" id="CP060286">
    <property type="protein sequence ID" value="QNK39332.1"/>
    <property type="molecule type" value="Genomic_DNA"/>
</dbReference>
<protein>
    <recommendedName>
        <fullName evidence="4">Lipoprotein</fullName>
    </recommendedName>
</protein>
<evidence type="ECO:0000313" key="3">
    <source>
        <dbReference type="Proteomes" id="UP000515909"/>
    </source>
</evidence>
<sequence>MLKKSIVVFLLCGCFPLLSGCTQKMSPSAATTYLQPAASENAGASVLNNHRYLKMNIVTKDENMLYGKPVVSFSKSNSNKNLKKFTVDKISDAWVWNLSNRRSLLFCFSSENGPVIASYSLEENQYTPLIRLKNGHAAEFKAINDHYLLWAESTSTDWTDTTLHIYDFQTQKDKIFYTDTVDPESGSIYSVNSNPCVIRDNTIYFDDIVGIDSDGNYKINLYAYKISDETISLVKEQAQKPFIYQSSVGWFEFDKNTGNPVMVLNKRQCPAKKYLIENGTSMFHFCQDAISVTDLLTMPDTGKLFHSNKSSSSIYSDKEKKTVDGMGFTLLTETSATPLLVLKGLSLGPTAVNQKAVIWSRIENGFPMFYNIKSQNFVMMDNLPKGTYSCVMNDNDLLFINTKTAYLLTLS</sequence>
<proteinExistence type="predicted"/>
<dbReference type="RefSeq" id="WP_187034265.1">
    <property type="nucleotide sequence ID" value="NZ_CP060286.1"/>
</dbReference>
<evidence type="ECO:0000256" key="1">
    <source>
        <dbReference type="SAM" id="SignalP"/>
    </source>
</evidence>
<feature type="chain" id="PRO_5039039564" description="Lipoprotein" evidence="1">
    <location>
        <begin position="20"/>
        <end position="411"/>
    </location>
</feature>
<reference evidence="2 3" key="1">
    <citation type="submission" date="2020-08" db="EMBL/GenBank/DDBJ databases">
        <title>The isolate Caproiciproducens sp. 7D4C2 produces n-caproate at mildly acidic conditions from hexoses: genome and rBOX comparison with related strains and chain-elongating bacteria.</title>
        <authorList>
            <person name="Esquivel-Elizondo S."/>
            <person name="Bagci C."/>
            <person name="Temovska M."/>
            <person name="Jeon B.S."/>
            <person name="Bessarab I."/>
            <person name="Williams R.B.H."/>
            <person name="Huson D.H."/>
            <person name="Angenent L.T."/>
        </authorList>
    </citation>
    <scope>NUCLEOTIDE SEQUENCE [LARGE SCALE GENOMIC DNA]</scope>
    <source>
        <strain evidence="2 3">7D4C2</strain>
    </source>
</reference>